<dbReference type="RefSeq" id="WP_092725094.1">
    <property type="nucleotide sequence ID" value="NZ_FNGW01000003.1"/>
</dbReference>
<reference evidence="3 4" key="1">
    <citation type="submission" date="2016-10" db="EMBL/GenBank/DDBJ databases">
        <authorList>
            <person name="de Groot N.N."/>
        </authorList>
    </citation>
    <scope>NUCLEOTIDE SEQUENCE [LARGE SCALE GENOMIC DNA]</scope>
    <source>
        <strain evidence="3 4">DSM 797</strain>
    </source>
</reference>
<dbReference type="Proteomes" id="UP000199068">
    <property type="component" value="Unassembled WGS sequence"/>
</dbReference>
<dbReference type="STRING" id="1121325.SAMN04515677_103409"/>
<name>A0A1G9MYI2_9FIRM</name>
<feature type="chain" id="PRO_5038445821" evidence="1">
    <location>
        <begin position="25"/>
        <end position="239"/>
    </location>
</feature>
<gene>
    <name evidence="3" type="ORF">SAMN04515677_103409</name>
</gene>
<evidence type="ECO:0000259" key="2">
    <source>
        <dbReference type="Pfam" id="PF01832"/>
    </source>
</evidence>
<dbReference type="InterPro" id="IPR002901">
    <property type="entry name" value="MGlyc_endo_b_GlcNAc-like_dom"/>
</dbReference>
<dbReference type="Gene3D" id="1.10.530.10">
    <property type="match status" value="1"/>
</dbReference>
<accession>A0A1G9MYI2</accession>
<dbReference type="InterPro" id="IPR023346">
    <property type="entry name" value="Lysozyme-like_dom_sf"/>
</dbReference>
<dbReference type="GO" id="GO:0004040">
    <property type="term" value="F:amidase activity"/>
    <property type="evidence" value="ECO:0007669"/>
    <property type="project" value="InterPro"/>
</dbReference>
<sequence length="239" mass="26669">MNLSKKVISLICLTSLMLGFNSSSKSSSSYNDSNLCSIDFDYYSKNTVIEQTIVKSSTSINVDNSQREQILLKEKIRKQSVDYSRDDMTLVSGITEKELNNVFMNYTGASTMAHLSRAIVDAERKYGVNAFTMAAIVALESGFATSRRAVEDNNLTGYEVYSDDSEGHLFSSQYESVVQTARHLSKNYLSKSGPYYLGVAVDDVQINYCPDEGKGKNWDGKVDKLASGFLKTYKNLYLK</sequence>
<organism evidence="3 4">
    <name type="scientific">Romboutsia lituseburensis DSM 797</name>
    <dbReference type="NCBI Taxonomy" id="1121325"/>
    <lineage>
        <taxon>Bacteria</taxon>
        <taxon>Bacillati</taxon>
        <taxon>Bacillota</taxon>
        <taxon>Clostridia</taxon>
        <taxon>Peptostreptococcales</taxon>
        <taxon>Peptostreptococcaceae</taxon>
        <taxon>Romboutsia</taxon>
    </lineage>
</organism>
<feature type="signal peptide" evidence="1">
    <location>
        <begin position="1"/>
        <end position="24"/>
    </location>
</feature>
<dbReference type="SUPFAM" id="SSF53955">
    <property type="entry name" value="Lysozyme-like"/>
    <property type="match status" value="1"/>
</dbReference>
<keyword evidence="4" id="KW-1185">Reference proteome</keyword>
<evidence type="ECO:0000256" key="1">
    <source>
        <dbReference type="SAM" id="SignalP"/>
    </source>
</evidence>
<proteinExistence type="predicted"/>
<keyword evidence="1" id="KW-0732">Signal</keyword>
<evidence type="ECO:0000313" key="4">
    <source>
        <dbReference type="Proteomes" id="UP000199068"/>
    </source>
</evidence>
<protein>
    <submittedName>
        <fullName evidence="3">Mannosyl-glycoprotein endo-beta-N-acetylglucosaminidase</fullName>
    </submittedName>
</protein>
<dbReference type="EMBL" id="FNGW01000003">
    <property type="protein sequence ID" value="SDL79350.1"/>
    <property type="molecule type" value="Genomic_DNA"/>
</dbReference>
<evidence type="ECO:0000313" key="3">
    <source>
        <dbReference type="EMBL" id="SDL79350.1"/>
    </source>
</evidence>
<dbReference type="AlphaFoldDB" id="A0A1G9MYI2"/>
<dbReference type="Pfam" id="PF01832">
    <property type="entry name" value="Glucosaminidase"/>
    <property type="match status" value="1"/>
</dbReference>
<feature type="domain" description="Mannosyl-glycoprotein endo-beta-N-acetylglucosamidase-like" evidence="2">
    <location>
        <begin position="118"/>
        <end position="192"/>
    </location>
</feature>